<dbReference type="InterPro" id="IPR016032">
    <property type="entry name" value="Sig_transdc_resp-reg_C-effctor"/>
</dbReference>
<dbReference type="SMART" id="SM00448">
    <property type="entry name" value="REC"/>
    <property type="match status" value="1"/>
</dbReference>
<dbReference type="Pfam" id="PF00072">
    <property type="entry name" value="Response_reg"/>
    <property type="match status" value="1"/>
</dbReference>
<dbReference type="Gene3D" id="3.40.50.2300">
    <property type="match status" value="1"/>
</dbReference>
<dbReference type="PANTHER" id="PTHR48111">
    <property type="entry name" value="REGULATOR OF RPOS"/>
    <property type="match status" value="1"/>
</dbReference>
<keyword evidence="2" id="KW-0902">Two-component regulatory system</keyword>
<evidence type="ECO:0000256" key="6">
    <source>
        <dbReference type="PROSITE-ProRule" id="PRU00169"/>
    </source>
</evidence>
<evidence type="ECO:0000256" key="5">
    <source>
        <dbReference type="ARBA" id="ARBA00023163"/>
    </source>
</evidence>
<dbReference type="Proteomes" id="UP000215027">
    <property type="component" value="Chromosome II"/>
</dbReference>
<dbReference type="SMART" id="SM00862">
    <property type="entry name" value="Trans_reg_C"/>
    <property type="match status" value="1"/>
</dbReference>
<dbReference type="GO" id="GO:0006355">
    <property type="term" value="P:regulation of DNA-templated transcription"/>
    <property type="evidence" value="ECO:0007669"/>
    <property type="project" value="InterPro"/>
</dbReference>
<dbReference type="PANTHER" id="PTHR48111:SF40">
    <property type="entry name" value="PHOSPHATE REGULON TRANSCRIPTIONAL REGULATORY PROTEIN PHOB"/>
    <property type="match status" value="1"/>
</dbReference>
<gene>
    <name evidence="10" type="primary">phoB</name>
    <name evidence="10" type="ORF">CFX0092_B0015</name>
</gene>
<protein>
    <submittedName>
        <fullName evidence="10">DNA-binding response regulator in two-component regulatory system with PhoR (Or CreC)</fullName>
    </submittedName>
</protein>
<evidence type="ECO:0000256" key="3">
    <source>
        <dbReference type="ARBA" id="ARBA00023015"/>
    </source>
</evidence>
<dbReference type="SUPFAM" id="SSF46894">
    <property type="entry name" value="C-terminal effector domain of the bipartite response regulators"/>
    <property type="match status" value="1"/>
</dbReference>
<evidence type="ECO:0000256" key="1">
    <source>
        <dbReference type="ARBA" id="ARBA00022553"/>
    </source>
</evidence>
<evidence type="ECO:0000259" key="9">
    <source>
        <dbReference type="PROSITE" id="PS51755"/>
    </source>
</evidence>
<dbReference type="GO" id="GO:0000976">
    <property type="term" value="F:transcription cis-regulatory region binding"/>
    <property type="evidence" value="ECO:0007669"/>
    <property type="project" value="TreeGrafter"/>
</dbReference>
<feature type="domain" description="OmpR/PhoB-type" evidence="9">
    <location>
        <begin position="142"/>
        <end position="241"/>
    </location>
</feature>
<organism evidence="10 11">
    <name type="scientific">Candidatus Promineifilum breve</name>
    <dbReference type="NCBI Taxonomy" id="1806508"/>
    <lineage>
        <taxon>Bacteria</taxon>
        <taxon>Bacillati</taxon>
        <taxon>Chloroflexota</taxon>
        <taxon>Ardenticatenia</taxon>
        <taxon>Candidatus Promineifilales</taxon>
        <taxon>Candidatus Promineifilaceae</taxon>
        <taxon>Candidatus Promineifilum</taxon>
    </lineage>
</organism>
<evidence type="ECO:0000313" key="10">
    <source>
        <dbReference type="EMBL" id="CUS05549.1"/>
    </source>
</evidence>
<dbReference type="GO" id="GO:0000156">
    <property type="term" value="F:phosphorelay response regulator activity"/>
    <property type="evidence" value="ECO:0007669"/>
    <property type="project" value="TreeGrafter"/>
</dbReference>
<dbReference type="GO" id="GO:0005829">
    <property type="term" value="C:cytosol"/>
    <property type="evidence" value="ECO:0007669"/>
    <property type="project" value="TreeGrafter"/>
</dbReference>
<dbReference type="InterPro" id="IPR011006">
    <property type="entry name" value="CheY-like_superfamily"/>
</dbReference>
<dbReference type="GO" id="GO:0032993">
    <property type="term" value="C:protein-DNA complex"/>
    <property type="evidence" value="ECO:0007669"/>
    <property type="project" value="TreeGrafter"/>
</dbReference>
<evidence type="ECO:0000256" key="4">
    <source>
        <dbReference type="ARBA" id="ARBA00023125"/>
    </source>
</evidence>
<sequence length="241" mass="27612">MASTILLVEDDPTLRETVEYNLRHQGYDVTTAADGQAALVAARREQPDLLLLDVMLPGLDGFEVCRILRREMNVPILMLTARSDEIDRVLGLEMGADDYLTKPFSMRELLARVKALLRRVELIREEMAVRPDAAPVELEMNAETLTFGDLEIDRRRREVRLHGAPVRLKPKEFDLLLFLARNRGVALSRDLLLERVWGWTFDGNSRTVDVHVRWLREKIEPDPADPARIITVRAVGYRFDG</sequence>
<dbReference type="KEGG" id="pbf:CFX0092_B0015"/>
<dbReference type="InterPro" id="IPR001867">
    <property type="entry name" value="OmpR/PhoB-type_DNA-bd"/>
</dbReference>
<keyword evidence="5" id="KW-0804">Transcription</keyword>
<dbReference type="Gene3D" id="1.10.10.10">
    <property type="entry name" value="Winged helix-like DNA-binding domain superfamily/Winged helix DNA-binding domain"/>
    <property type="match status" value="1"/>
</dbReference>
<dbReference type="EMBL" id="LN890656">
    <property type="protein sequence ID" value="CUS05549.1"/>
    <property type="molecule type" value="Genomic_DNA"/>
</dbReference>
<evidence type="ECO:0000256" key="2">
    <source>
        <dbReference type="ARBA" id="ARBA00023012"/>
    </source>
</evidence>
<dbReference type="CDD" id="cd00383">
    <property type="entry name" value="trans_reg_C"/>
    <property type="match status" value="1"/>
</dbReference>
<dbReference type="SUPFAM" id="SSF52172">
    <property type="entry name" value="CheY-like"/>
    <property type="match status" value="1"/>
</dbReference>
<evidence type="ECO:0000313" key="11">
    <source>
        <dbReference type="Proteomes" id="UP000215027"/>
    </source>
</evidence>
<evidence type="ECO:0000256" key="7">
    <source>
        <dbReference type="PROSITE-ProRule" id="PRU01091"/>
    </source>
</evidence>
<keyword evidence="11" id="KW-1185">Reference proteome</keyword>
<keyword evidence="4 7" id="KW-0238">DNA-binding</keyword>
<dbReference type="AlphaFoldDB" id="A0A160T7D9"/>
<feature type="domain" description="Response regulatory" evidence="8">
    <location>
        <begin position="4"/>
        <end position="117"/>
    </location>
</feature>
<feature type="modified residue" description="4-aspartylphosphate" evidence="6">
    <location>
        <position position="53"/>
    </location>
</feature>
<keyword evidence="3" id="KW-0805">Transcription regulation</keyword>
<accession>A0A160T7D9</accession>
<feature type="DNA-binding region" description="OmpR/PhoB-type" evidence="7">
    <location>
        <begin position="142"/>
        <end position="241"/>
    </location>
</feature>
<dbReference type="FunFam" id="1.10.10.10:FF:000018">
    <property type="entry name" value="DNA-binding response regulator ResD"/>
    <property type="match status" value="1"/>
</dbReference>
<dbReference type="InterPro" id="IPR036388">
    <property type="entry name" value="WH-like_DNA-bd_sf"/>
</dbReference>
<reference evidence="10" key="1">
    <citation type="submission" date="2016-01" db="EMBL/GenBank/DDBJ databases">
        <authorList>
            <person name="Mcilroy J.S."/>
            <person name="Karst M S."/>
            <person name="Albertsen M."/>
        </authorList>
    </citation>
    <scope>NUCLEOTIDE SEQUENCE</scope>
    <source>
        <strain evidence="10">Cfx-K</strain>
    </source>
</reference>
<dbReference type="InterPro" id="IPR039420">
    <property type="entry name" value="WalR-like"/>
</dbReference>
<proteinExistence type="predicted"/>
<dbReference type="InterPro" id="IPR001789">
    <property type="entry name" value="Sig_transdc_resp-reg_receiver"/>
</dbReference>
<dbReference type="PROSITE" id="PS51755">
    <property type="entry name" value="OMPR_PHOB"/>
    <property type="match status" value="1"/>
</dbReference>
<dbReference type="FunFam" id="3.40.50.2300:FF:000001">
    <property type="entry name" value="DNA-binding response regulator PhoB"/>
    <property type="match status" value="1"/>
</dbReference>
<dbReference type="PROSITE" id="PS50110">
    <property type="entry name" value="RESPONSE_REGULATORY"/>
    <property type="match status" value="1"/>
</dbReference>
<evidence type="ECO:0000259" key="8">
    <source>
        <dbReference type="PROSITE" id="PS50110"/>
    </source>
</evidence>
<keyword evidence="1 6" id="KW-0597">Phosphoprotein</keyword>
<dbReference type="Pfam" id="PF00486">
    <property type="entry name" value="Trans_reg_C"/>
    <property type="match status" value="1"/>
</dbReference>
<dbReference type="OrthoDB" id="9790454at2"/>
<name>A0A160T7D9_9CHLR</name>
<dbReference type="Gene3D" id="6.10.250.690">
    <property type="match status" value="1"/>
</dbReference>
<dbReference type="RefSeq" id="WP_095044949.1">
    <property type="nucleotide sequence ID" value="NZ_LN890656.1"/>
</dbReference>